<feature type="compositionally biased region" description="Polar residues" evidence="1">
    <location>
        <begin position="15"/>
        <end position="29"/>
    </location>
</feature>
<keyword evidence="3" id="KW-1185">Reference proteome</keyword>
<name>A0A2P8D1M7_9BACT</name>
<evidence type="ECO:0000256" key="1">
    <source>
        <dbReference type="SAM" id="MobiDB-lite"/>
    </source>
</evidence>
<dbReference type="RefSeq" id="WP_106523677.1">
    <property type="nucleotide sequence ID" value="NZ_PYGD01000006.1"/>
</dbReference>
<dbReference type="AlphaFoldDB" id="A0A2P8D1M7"/>
<dbReference type="EMBL" id="PYGD01000006">
    <property type="protein sequence ID" value="PSK91066.1"/>
    <property type="molecule type" value="Genomic_DNA"/>
</dbReference>
<dbReference type="InterPro" id="IPR046728">
    <property type="entry name" value="DUF6620"/>
</dbReference>
<organism evidence="2 3">
    <name type="scientific">Taibaiella chishuiensis</name>
    <dbReference type="NCBI Taxonomy" id="1434707"/>
    <lineage>
        <taxon>Bacteria</taxon>
        <taxon>Pseudomonadati</taxon>
        <taxon>Bacteroidota</taxon>
        <taxon>Chitinophagia</taxon>
        <taxon>Chitinophagales</taxon>
        <taxon>Chitinophagaceae</taxon>
        <taxon>Taibaiella</taxon>
    </lineage>
</organism>
<dbReference type="OrthoDB" id="8662267at2"/>
<evidence type="ECO:0000313" key="3">
    <source>
        <dbReference type="Proteomes" id="UP000240572"/>
    </source>
</evidence>
<accession>A0A2P8D1M7</accession>
<gene>
    <name evidence="2" type="ORF">B0I18_10676</name>
</gene>
<evidence type="ECO:0000313" key="2">
    <source>
        <dbReference type="EMBL" id="PSK91066.1"/>
    </source>
</evidence>
<feature type="region of interest" description="Disordered" evidence="1">
    <location>
        <begin position="8"/>
        <end position="57"/>
    </location>
</feature>
<dbReference type="Pfam" id="PF20325">
    <property type="entry name" value="DUF6620"/>
    <property type="match status" value="1"/>
</dbReference>
<reference evidence="2 3" key="1">
    <citation type="submission" date="2018-03" db="EMBL/GenBank/DDBJ databases">
        <title>Genomic Encyclopedia of Type Strains, Phase III (KMG-III): the genomes of soil and plant-associated and newly described type strains.</title>
        <authorList>
            <person name="Whitman W."/>
        </authorList>
    </citation>
    <scope>NUCLEOTIDE SEQUENCE [LARGE SCALE GENOMIC DNA]</scope>
    <source>
        <strain evidence="2 3">CGMCC 1.12700</strain>
    </source>
</reference>
<proteinExistence type="predicted"/>
<comment type="caution">
    <text evidence="2">The sequence shown here is derived from an EMBL/GenBank/DDBJ whole genome shotgun (WGS) entry which is preliminary data.</text>
</comment>
<protein>
    <submittedName>
        <fullName evidence="2">Uncharacterized protein</fullName>
    </submittedName>
</protein>
<sequence length="322" mass="36196">MFKKLLNQLMGNDESAGNPTPGTQGQQAATEPARGPLRPSGSYDPQTQHGTHYTEADFDAEVSRRAEAWIADEIADGETVDKREKQNIYHNYRQQVYLEWNQCDTDQYIMFQHANSMKYMGVQTSGFVQVADNNPLLEPAHGVSLKDYAAMCVKIGAGVDTAAVCRAMGLEPVIWDELNTIWPQRMAEDSSFTITTLFGQYFADNEAHPKLQGLEPQAAGNAGGTDNLERLKTDRYFYEELCGARQAAYEYGLDGAQWILDHYGINLADFQSVAMQHMTAQNQDFNSERIHHFMDYQQEKQKEYAAKFAAEQGGNIADDVEF</sequence>
<dbReference type="Proteomes" id="UP000240572">
    <property type="component" value="Unassembled WGS sequence"/>
</dbReference>